<sequence length="80" mass="9674">VVDSLRNELRTKDETLKTLQEKLHDRDGLIRDNECLSLQLQSIDHKLQRVTMEYSKKMEENRQHQDEYDEQIQSLMDEIE</sequence>
<protein>
    <submittedName>
        <fullName evidence="2">Uncharacterized protein</fullName>
    </submittedName>
</protein>
<feature type="non-terminal residue" evidence="2">
    <location>
        <position position="80"/>
    </location>
</feature>
<gene>
    <name evidence="2" type="ORF">GIL414_LOCUS41571</name>
</gene>
<dbReference type="AlphaFoldDB" id="A0A8S2ZRK1"/>
<evidence type="ECO:0000313" key="2">
    <source>
        <dbReference type="EMBL" id="CAF4663142.1"/>
    </source>
</evidence>
<comment type="caution">
    <text evidence="2">The sequence shown here is derived from an EMBL/GenBank/DDBJ whole genome shotgun (WGS) entry which is preliminary data.</text>
</comment>
<reference evidence="2" key="1">
    <citation type="submission" date="2021-02" db="EMBL/GenBank/DDBJ databases">
        <authorList>
            <person name="Nowell W R."/>
        </authorList>
    </citation>
    <scope>NUCLEOTIDE SEQUENCE</scope>
</reference>
<feature type="compositionally biased region" description="Basic and acidic residues" evidence="1">
    <location>
        <begin position="57"/>
        <end position="66"/>
    </location>
</feature>
<proteinExistence type="predicted"/>
<name>A0A8S2ZRK1_9BILA</name>
<dbReference type="Proteomes" id="UP000681720">
    <property type="component" value="Unassembled WGS sequence"/>
</dbReference>
<dbReference type="EMBL" id="CAJOBJ010118160">
    <property type="protein sequence ID" value="CAF4663142.1"/>
    <property type="molecule type" value="Genomic_DNA"/>
</dbReference>
<feature type="non-terminal residue" evidence="2">
    <location>
        <position position="1"/>
    </location>
</feature>
<accession>A0A8S2ZRK1</accession>
<organism evidence="2 3">
    <name type="scientific">Rotaria magnacalcarata</name>
    <dbReference type="NCBI Taxonomy" id="392030"/>
    <lineage>
        <taxon>Eukaryota</taxon>
        <taxon>Metazoa</taxon>
        <taxon>Spiralia</taxon>
        <taxon>Gnathifera</taxon>
        <taxon>Rotifera</taxon>
        <taxon>Eurotatoria</taxon>
        <taxon>Bdelloidea</taxon>
        <taxon>Philodinida</taxon>
        <taxon>Philodinidae</taxon>
        <taxon>Rotaria</taxon>
    </lineage>
</organism>
<evidence type="ECO:0000313" key="3">
    <source>
        <dbReference type="Proteomes" id="UP000681720"/>
    </source>
</evidence>
<feature type="region of interest" description="Disordered" evidence="1">
    <location>
        <begin position="57"/>
        <end position="80"/>
    </location>
</feature>
<evidence type="ECO:0000256" key="1">
    <source>
        <dbReference type="SAM" id="MobiDB-lite"/>
    </source>
</evidence>